<keyword evidence="6" id="KW-1185">Reference proteome</keyword>
<evidence type="ECO:0000256" key="3">
    <source>
        <dbReference type="SAM" id="MobiDB-lite"/>
    </source>
</evidence>
<comment type="caution">
    <text evidence="5">The sequence shown here is derived from an EMBL/GenBank/DDBJ whole genome shotgun (WGS) entry which is preliminary data.</text>
</comment>
<dbReference type="Pfam" id="PF15665">
    <property type="entry name" value="FAM184"/>
    <property type="match status" value="1"/>
</dbReference>
<dbReference type="AlphaFoldDB" id="A0AAD7WGL3"/>
<evidence type="ECO:0000256" key="1">
    <source>
        <dbReference type="ARBA" id="ARBA00023054"/>
    </source>
</evidence>
<dbReference type="PANTHER" id="PTHR18870:SF7">
    <property type="entry name" value="PROTEIN FAM184A"/>
    <property type="match status" value="1"/>
</dbReference>
<dbReference type="InterPro" id="IPR039478">
    <property type="entry name" value="FAM184A/B_N"/>
</dbReference>
<keyword evidence="1 2" id="KW-0175">Coiled coil</keyword>
<evidence type="ECO:0000313" key="5">
    <source>
        <dbReference type="EMBL" id="KAJ8396237.1"/>
    </source>
</evidence>
<feature type="coiled-coil region" evidence="2">
    <location>
        <begin position="171"/>
        <end position="260"/>
    </location>
</feature>
<feature type="coiled-coil region" evidence="2">
    <location>
        <begin position="644"/>
        <end position="762"/>
    </location>
</feature>
<reference evidence="5" key="1">
    <citation type="journal article" date="2023" name="Science">
        <title>Genome structures resolve the early diversification of teleost fishes.</title>
        <authorList>
            <person name="Parey E."/>
            <person name="Louis A."/>
            <person name="Montfort J."/>
            <person name="Bouchez O."/>
            <person name="Roques C."/>
            <person name="Iampietro C."/>
            <person name="Lluch J."/>
            <person name="Castinel A."/>
            <person name="Donnadieu C."/>
            <person name="Desvignes T."/>
            <person name="Floi Bucao C."/>
            <person name="Jouanno E."/>
            <person name="Wen M."/>
            <person name="Mejri S."/>
            <person name="Dirks R."/>
            <person name="Jansen H."/>
            <person name="Henkel C."/>
            <person name="Chen W.J."/>
            <person name="Zahm M."/>
            <person name="Cabau C."/>
            <person name="Klopp C."/>
            <person name="Thompson A.W."/>
            <person name="Robinson-Rechavi M."/>
            <person name="Braasch I."/>
            <person name="Lecointre G."/>
            <person name="Bobe J."/>
            <person name="Postlethwait J.H."/>
            <person name="Berthelot C."/>
            <person name="Roest Crollius H."/>
            <person name="Guiguen Y."/>
        </authorList>
    </citation>
    <scope>NUCLEOTIDE SEQUENCE</scope>
    <source>
        <strain evidence="5">NC1722</strain>
    </source>
</reference>
<feature type="coiled-coil region" evidence="2">
    <location>
        <begin position="874"/>
        <end position="912"/>
    </location>
</feature>
<sequence>MATGTSWQQYYSPVGNPSTGAGKYNSATTSTMSYQSGITLEYTQDLHLKMSKKIAQLTKVIYALNTKNDEHEAAIQTLKEAHEEEVQQILSETREKIMQYKGKISDEMDLKRRIQSLEESLELHERMKRQALAEFETYRQRVEDMQLCTEAQHTQRVVTMSREVEEMRHGFEEKLRSFAQAQAQAEQEKRQALEELRAAHRQEVQELLRSHQSQNANYSKDQEKLGQLHKAEVESLAGRVEEVKGERKRLVEEYEAKLSKAQGFYERELEAMKRTQQLTAENLLAWKKTEAELRKEFQAQEAALQKTLGKLRAELQRVQEEARESREKSVRLQASLNTAEGTIKELHKQLDETTQDAEIVEIRQKETECELEATRDRVQQQATEILLKASHIGSLQATQMTHEAAIRDLESEKARLKDKVLRLEEERGALQNKSQALDERQRHQILSLEKTLREEKQVYEKEMMNMHAKYEEDAAHFKEAQTRTLEDLSKKHRATLESTQNTAEREKNRLLVEMEQRFENERLSLEEQKSRLRQQLDSLREELTVKINTANQEVTRLEELVRQGEQGLGCAEGHISGLKEAQEKLLVELDATRARLRETSNLLTALQGEMETQKQHHEAKLITNREEEKLKMDKMALELELKWTETLRQECKKLREELREEHDDDKRAALLHLAQSKDQDLGTAREGWQRKVEDLLEQRQSLGEALHKSISNISLLKQSLEMQLSQSQSSLQQLQAQFNQEREHLSQQLQELEMEHQRREHSLQEAHCCAMQDLEEARQQDLKRIPYARKLSSSVAERRSRSARRWLSPEYCKDVRGREHAGVFSTGRPGQCRCMLPLMPAVTGTGCRHSAHGKHAGPLWRGTRAGERLRQQHHMELQNLREAHRQNIETLKQQSEQELQTLRFELEDEGKAMLASLRSELNHLHASAIEHLRQTHQQETATAKLELENALEHSREQERELLGRISDLQEEVNRRKNHIADLDHEIHTLNETISTLTKELELKGKEVLKVRSEANQQIRAHEQDLAKKQEREMAEISISHHRDTHNMLADFNKAQELLKDKISALQILLEGTEDKFRNRESRPEDLQMIAELKDMVAERENLVKKLVDDKKFYQLELVNRETNFNKVFNASPNVGVINPLIKQKRKNDKSANRFSSSPNLRALEALGTGSGPPQPSRLEPIPNSPIHHHELNTSKPLPPPTPPTEPKKFMSPPETEESPVASPDPQRQEWFAQYFTF</sequence>
<organism evidence="5 6">
    <name type="scientific">Aldrovandia affinis</name>
    <dbReference type="NCBI Taxonomy" id="143900"/>
    <lineage>
        <taxon>Eukaryota</taxon>
        <taxon>Metazoa</taxon>
        <taxon>Chordata</taxon>
        <taxon>Craniata</taxon>
        <taxon>Vertebrata</taxon>
        <taxon>Euteleostomi</taxon>
        <taxon>Actinopterygii</taxon>
        <taxon>Neopterygii</taxon>
        <taxon>Teleostei</taxon>
        <taxon>Notacanthiformes</taxon>
        <taxon>Halosauridae</taxon>
        <taxon>Aldrovandia</taxon>
    </lineage>
</organism>
<gene>
    <name evidence="5" type="ORF">AAFF_G00021040</name>
</gene>
<evidence type="ECO:0000256" key="2">
    <source>
        <dbReference type="SAM" id="Coils"/>
    </source>
</evidence>
<dbReference type="PANTHER" id="PTHR18870">
    <property type="entry name" value="PROTEIN TAG-278-RELATED"/>
    <property type="match status" value="1"/>
</dbReference>
<feature type="coiled-coil region" evidence="2">
    <location>
        <begin position="951"/>
        <end position="1031"/>
    </location>
</feature>
<evidence type="ECO:0000313" key="6">
    <source>
        <dbReference type="Proteomes" id="UP001221898"/>
    </source>
</evidence>
<feature type="coiled-coil region" evidence="2">
    <location>
        <begin position="294"/>
        <end position="609"/>
    </location>
</feature>
<proteinExistence type="predicted"/>
<dbReference type="EMBL" id="JAINUG010000108">
    <property type="protein sequence ID" value="KAJ8396237.1"/>
    <property type="molecule type" value="Genomic_DNA"/>
</dbReference>
<name>A0AAD7WGL3_9TELE</name>
<protein>
    <recommendedName>
        <fullName evidence="4">Protein FAM184A/B N-terminal domain-containing protein</fullName>
    </recommendedName>
</protein>
<feature type="domain" description="Protein FAM184A/B N-terminal" evidence="4">
    <location>
        <begin position="60"/>
        <end position="270"/>
    </location>
</feature>
<accession>A0AAD7WGL3</accession>
<feature type="region of interest" description="Disordered" evidence="3">
    <location>
        <begin position="1144"/>
        <end position="1228"/>
    </location>
</feature>
<evidence type="ECO:0000259" key="4">
    <source>
        <dbReference type="Pfam" id="PF15665"/>
    </source>
</evidence>
<feature type="coiled-coil region" evidence="2">
    <location>
        <begin position="61"/>
        <end position="141"/>
    </location>
</feature>
<dbReference type="Proteomes" id="UP001221898">
    <property type="component" value="Unassembled WGS sequence"/>
</dbReference>